<organism evidence="1 2">
    <name type="scientific">Molossus molossus</name>
    <name type="common">Pallas' mastiff bat</name>
    <name type="synonym">Vespertilio molossus</name>
    <dbReference type="NCBI Taxonomy" id="27622"/>
    <lineage>
        <taxon>Eukaryota</taxon>
        <taxon>Metazoa</taxon>
        <taxon>Chordata</taxon>
        <taxon>Craniata</taxon>
        <taxon>Vertebrata</taxon>
        <taxon>Euteleostomi</taxon>
        <taxon>Mammalia</taxon>
        <taxon>Eutheria</taxon>
        <taxon>Laurasiatheria</taxon>
        <taxon>Chiroptera</taxon>
        <taxon>Yangochiroptera</taxon>
        <taxon>Molossidae</taxon>
        <taxon>Molossus</taxon>
    </lineage>
</organism>
<keyword evidence="2" id="KW-1185">Reference proteome</keyword>
<evidence type="ECO:0000313" key="2">
    <source>
        <dbReference type="Proteomes" id="UP000550707"/>
    </source>
</evidence>
<dbReference type="AlphaFoldDB" id="A0A7J8E2J6"/>
<evidence type="ECO:0000313" key="1">
    <source>
        <dbReference type="EMBL" id="KAF6429737.1"/>
    </source>
</evidence>
<protein>
    <submittedName>
        <fullName evidence="1">Uncharacterized protein</fullName>
    </submittedName>
</protein>
<dbReference type="Proteomes" id="UP000550707">
    <property type="component" value="Unassembled WGS sequence"/>
</dbReference>
<dbReference type="EMBL" id="JACASF010000015">
    <property type="protein sequence ID" value="KAF6429737.1"/>
    <property type="molecule type" value="Genomic_DNA"/>
</dbReference>
<reference evidence="1 2" key="1">
    <citation type="journal article" date="2020" name="Nature">
        <title>Six reference-quality genomes reveal evolution of bat adaptations.</title>
        <authorList>
            <person name="Jebb D."/>
            <person name="Huang Z."/>
            <person name="Pippel M."/>
            <person name="Hughes G.M."/>
            <person name="Lavrichenko K."/>
            <person name="Devanna P."/>
            <person name="Winkler S."/>
            <person name="Jermiin L.S."/>
            <person name="Skirmuntt E.C."/>
            <person name="Katzourakis A."/>
            <person name="Burkitt-Gray L."/>
            <person name="Ray D.A."/>
            <person name="Sullivan K.A.M."/>
            <person name="Roscito J.G."/>
            <person name="Kirilenko B.M."/>
            <person name="Davalos L.M."/>
            <person name="Corthals A.P."/>
            <person name="Power M.L."/>
            <person name="Jones G."/>
            <person name="Ransome R.D."/>
            <person name="Dechmann D.K.N."/>
            <person name="Locatelli A.G."/>
            <person name="Puechmaille S.J."/>
            <person name="Fedrigo O."/>
            <person name="Jarvis E.D."/>
            <person name="Hiller M."/>
            <person name="Vernes S.C."/>
            <person name="Myers E.W."/>
            <person name="Teeling E.C."/>
        </authorList>
    </citation>
    <scope>NUCLEOTIDE SEQUENCE [LARGE SCALE GENOMIC DNA]</scope>
    <source>
        <strain evidence="1">MMolMol1</strain>
        <tissue evidence="1">Muscle</tissue>
    </source>
</reference>
<comment type="caution">
    <text evidence="1">The sequence shown here is derived from an EMBL/GenBank/DDBJ whole genome shotgun (WGS) entry which is preliminary data.</text>
</comment>
<sequence length="123" mass="13729">MANPRAGSAYWICSSSAWAVDRRWAFYLAEESHRRGVKAVQSPRGRKGTGTCGFRRTQLEGGATVLRRLVRRRFAEQRLELGLLGEMAAGGAGARGADHGMPKVRHFERKMKKGLESLYNDVH</sequence>
<name>A0A7J8E2J6_MOLMO</name>
<proteinExistence type="predicted"/>
<accession>A0A7J8E2J6</accession>
<dbReference type="InParanoid" id="A0A7J8E2J6"/>
<gene>
    <name evidence="1" type="ORF">HJG59_009057</name>
</gene>